<keyword evidence="2" id="KW-1185">Reference proteome</keyword>
<protein>
    <submittedName>
        <fullName evidence="1">Competence protein ComK</fullName>
    </submittedName>
</protein>
<accession>A0ABV1F4L2</accession>
<name>A0ABV1F4L2_9BACI</name>
<sequence>MREEIIVNKYMVNNRTMLIMPAEAVDYYAVVKEIDRIVFVKQTPFDIIKENLLIGGSDFNGRRRSITYKLGMQKKLPMPINPPRNIYAFPTHSPKQFHCHWIFTEHIDQIHPVRNNRKYKSAILFKNGEEIYFEVSAFILDNQVVKTWKVKKGMEDRKVILEYSFLLNGRKGMEREKD</sequence>
<dbReference type="Proteomes" id="UP001465426">
    <property type="component" value="Unassembled WGS sequence"/>
</dbReference>
<dbReference type="RefSeq" id="WP_048716991.1">
    <property type="nucleotide sequence ID" value="NZ_JBBMFN010000094.1"/>
</dbReference>
<reference evidence="1 2" key="1">
    <citation type="submission" date="2024-03" db="EMBL/GenBank/DDBJ databases">
        <title>Human intestinal bacterial collection.</title>
        <authorList>
            <person name="Pauvert C."/>
            <person name="Hitch T.C.A."/>
            <person name="Clavel T."/>
        </authorList>
    </citation>
    <scope>NUCLEOTIDE SEQUENCE [LARGE SCALE GENOMIC DNA]</scope>
    <source>
        <strain evidence="1 2">CLA-SR-H024</strain>
    </source>
</reference>
<dbReference type="InterPro" id="IPR010461">
    <property type="entry name" value="ComK"/>
</dbReference>
<comment type="caution">
    <text evidence="1">The sequence shown here is derived from an EMBL/GenBank/DDBJ whole genome shotgun (WGS) entry which is preliminary data.</text>
</comment>
<evidence type="ECO:0000313" key="1">
    <source>
        <dbReference type="EMBL" id="MEQ2468333.1"/>
    </source>
</evidence>
<dbReference type="EMBL" id="JBBMFN010000094">
    <property type="protein sequence ID" value="MEQ2468333.1"/>
    <property type="molecule type" value="Genomic_DNA"/>
</dbReference>
<proteinExistence type="predicted"/>
<dbReference type="Pfam" id="PF06338">
    <property type="entry name" value="ComK"/>
    <property type="match status" value="1"/>
</dbReference>
<gene>
    <name evidence="1" type="ORF">WMO63_21985</name>
</gene>
<organism evidence="1 2">
    <name type="scientific">Niallia hominis</name>
    <dbReference type="NCBI Taxonomy" id="3133173"/>
    <lineage>
        <taxon>Bacteria</taxon>
        <taxon>Bacillati</taxon>
        <taxon>Bacillota</taxon>
        <taxon>Bacilli</taxon>
        <taxon>Bacillales</taxon>
        <taxon>Bacillaceae</taxon>
        <taxon>Niallia</taxon>
    </lineage>
</organism>
<evidence type="ECO:0000313" key="2">
    <source>
        <dbReference type="Proteomes" id="UP001465426"/>
    </source>
</evidence>